<dbReference type="InterPro" id="IPR000566">
    <property type="entry name" value="Lipocln_cytosolic_FA-bd_dom"/>
</dbReference>
<organism evidence="4 5">
    <name type="scientific">Orchesella cincta</name>
    <name type="common">Springtail</name>
    <name type="synonym">Podura cincta</name>
    <dbReference type="NCBI Taxonomy" id="48709"/>
    <lineage>
        <taxon>Eukaryota</taxon>
        <taxon>Metazoa</taxon>
        <taxon>Ecdysozoa</taxon>
        <taxon>Arthropoda</taxon>
        <taxon>Hexapoda</taxon>
        <taxon>Collembola</taxon>
        <taxon>Entomobryomorpha</taxon>
        <taxon>Entomobryoidea</taxon>
        <taxon>Orchesellidae</taxon>
        <taxon>Orchesellinae</taxon>
        <taxon>Orchesella</taxon>
    </lineage>
</organism>
<dbReference type="Pfam" id="PF08212">
    <property type="entry name" value="Lipocalin_2"/>
    <property type="match status" value="1"/>
</dbReference>
<dbReference type="STRING" id="48709.A0A1D2MR07"/>
<sequence>MNTQASFVVVALLAAIGWNAVNAHTMGLGSCPKVEPLKDFDMDKFMGEWYVIQKFATSSSCMKYNFTKGSDDKMRLVQTRQHFILDTIGVDHLYTYTGVLTVPDTDKASRMRVKFPLNIAGEADFVVFMTDYETYAGIFTCQKILFGHTKSASILSRQPTLDKVIVNQIRQKLEEEGVDPDDFSVVDQANCRNKEDTSLNVKIDDKTFSAKNVAGVVKKIGGAVGSGLEKAGDVLGSGISKAADVTGDIVETFGDKQNQQVAPNAPTSTKDLNELLKNAKVEENDAEWLP</sequence>
<dbReference type="PRINTS" id="PR01273">
    <property type="entry name" value="INVTBRTCOLOR"/>
</dbReference>
<dbReference type="PANTHER" id="PTHR10612:SF49">
    <property type="entry name" value="APOLIPOPROTEIN D-LIKE PROTEIN"/>
    <property type="match status" value="1"/>
</dbReference>
<dbReference type="PANTHER" id="PTHR10612">
    <property type="entry name" value="APOLIPOPROTEIN D"/>
    <property type="match status" value="1"/>
</dbReference>
<dbReference type="InterPro" id="IPR012674">
    <property type="entry name" value="Calycin"/>
</dbReference>
<keyword evidence="4" id="KW-0449">Lipoprotein</keyword>
<dbReference type="GO" id="GO:0031409">
    <property type="term" value="F:pigment binding"/>
    <property type="evidence" value="ECO:0007669"/>
    <property type="project" value="InterPro"/>
</dbReference>
<dbReference type="GO" id="GO:0006629">
    <property type="term" value="P:lipid metabolic process"/>
    <property type="evidence" value="ECO:0007669"/>
    <property type="project" value="TreeGrafter"/>
</dbReference>
<dbReference type="InterPro" id="IPR003057">
    <property type="entry name" value="Invtbrt_color"/>
</dbReference>
<dbReference type="PROSITE" id="PS00213">
    <property type="entry name" value="LIPOCALIN"/>
    <property type="match status" value="1"/>
</dbReference>
<dbReference type="OMA" id="YHLGACP"/>
<name>A0A1D2MR07_ORCCI</name>
<feature type="chain" id="PRO_5008904421" evidence="2">
    <location>
        <begin position="24"/>
        <end position="290"/>
    </location>
</feature>
<evidence type="ECO:0000313" key="5">
    <source>
        <dbReference type="Proteomes" id="UP000094527"/>
    </source>
</evidence>
<keyword evidence="1" id="KW-1015">Disulfide bond</keyword>
<feature type="domain" description="Lipocalin/cytosolic fatty-acid binding" evidence="3">
    <location>
        <begin position="41"/>
        <end position="187"/>
    </location>
</feature>
<protein>
    <submittedName>
        <fullName evidence="4">Apolipoprotein D</fullName>
    </submittedName>
</protein>
<dbReference type="GO" id="GO:0000302">
    <property type="term" value="P:response to reactive oxygen species"/>
    <property type="evidence" value="ECO:0007669"/>
    <property type="project" value="TreeGrafter"/>
</dbReference>
<keyword evidence="5" id="KW-1185">Reference proteome</keyword>
<keyword evidence="2" id="KW-0732">Signal</keyword>
<dbReference type="SUPFAM" id="SSF50814">
    <property type="entry name" value="Lipocalins"/>
    <property type="match status" value="1"/>
</dbReference>
<evidence type="ECO:0000256" key="2">
    <source>
        <dbReference type="SAM" id="SignalP"/>
    </source>
</evidence>
<dbReference type="OrthoDB" id="6728016at2759"/>
<gene>
    <name evidence="4" type="ORF">Ocin01_11165</name>
</gene>
<dbReference type="AlphaFoldDB" id="A0A1D2MR07"/>
<evidence type="ECO:0000256" key="1">
    <source>
        <dbReference type="ARBA" id="ARBA00023157"/>
    </source>
</evidence>
<dbReference type="GO" id="GO:0005737">
    <property type="term" value="C:cytoplasm"/>
    <property type="evidence" value="ECO:0007669"/>
    <property type="project" value="TreeGrafter"/>
</dbReference>
<evidence type="ECO:0000313" key="4">
    <source>
        <dbReference type="EMBL" id="ODM95517.1"/>
    </source>
</evidence>
<proteinExistence type="predicted"/>
<dbReference type="Gene3D" id="2.40.128.20">
    <property type="match status" value="1"/>
</dbReference>
<dbReference type="InterPro" id="IPR022272">
    <property type="entry name" value="Lipocalin_CS"/>
</dbReference>
<reference evidence="4 5" key="1">
    <citation type="journal article" date="2016" name="Genome Biol. Evol.">
        <title>Gene Family Evolution Reflects Adaptation to Soil Environmental Stressors in the Genome of the Collembolan Orchesella cincta.</title>
        <authorList>
            <person name="Faddeeva-Vakhrusheva A."/>
            <person name="Derks M.F."/>
            <person name="Anvar S.Y."/>
            <person name="Agamennone V."/>
            <person name="Suring W."/>
            <person name="Smit S."/>
            <person name="van Straalen N.M."/>
            <person name="Roelofs D."/>
        </authorList>
    </citation>
    <scope>NUCLEOTIDE SEQUENCE [LARGE SCALE GENOMIC DNA]</scope>
    <source>
        <tissue evidence="4">Mixed pool</tissue>
    </source>
</reference>
<comment type="caution">
    <text evidence="4">The sequence shown here is derived from an EMBL/GenBank/DDBJ whole genome shotgun (WGS) entry which is preliminary data.</text>
</comment>
<dbReference type="EMBL" id="LJIJ01000660">
    <property type="protein sequence ID" value="ODM95517.1"/>
    <property type="molecule type" value="Genomic_DNA"/>
</dbReference>
<evidence type="ECO:0000259" key="3">
    <source>
        <dbReference type="Pfam" id="PF08212"/>
    </source>
</evidence>
<accession>A0A1D2MR07</accession>
<feature type="signal peptide" evidence="2">
    <location>
        <begin position="1"/>
        <end position="23"/>
    </location>
</feature>
<dbReference type="Proteomes" id="UP000094527">
    <property type="component" value="Unassembled WGS sequence"/>
</dbReference>